<reference evidence="3" key="1">
    <citation type="journal article" date="2019" name="Int. J. Syst. Evol. Microbiol.">
        <title>The Global Catalogue of Microorganisms (GCM) 10K type strain sequencing project: providing services to taxonomists for standard genome sequencing and annotation.</title>
        <authorList>
            <consortium name="The Broad Institute Genomics Platform"/>
            <consortium name="The Broad Institute Genome Sequencing Center for Infectious Disease"/>
            <person name="Wu L."/>
            <person name="Ma J."/>
        </authorList>
    </citation>
    <scope>NUCLEOTIDE SEQUENCE [LARGE SCALE GENOMIC DNA]</scope>
    <source>
        <strain evidence="3">CCUG 49560</strain>
    </source>
</reference>
<name>A0ABV9E8Y9_9ACTN</name>
<protein>
    <submittedName>
        <fullName evidence="2">Uncharacterized protein</fullName>
    </submittedName>
</protein>
<dbReference type="Proteomes" id="UP001595891">
    <property type="component" value="Unassembled WGS sequence"/>
</dbReference>
<evidence type="ECO:0000313" key="3">
    <source>
        <dbReference type="Proteomes" id="UP001595891"/>
    </source>
</evidence>
<keyword evidence="3" id="KW-1185">Reference proteome</keyword>
<evidence type="ECO:0000256" key="1">
    <source>
        <dbReference type="SAM" id="MobiDB-lite"/>
    </source>
</evidence>
<comment type="caution">
    <text evidence="2">The sequence shown here is derived from an EMBL/GenBank/DDBJ whole genome shotgun (WGS) entry which is preliminary data.</text>
</comment>
<dbReference type="RefSeq" id="WP_262844672.1">
    <property type="nucleotide sequence ID" value="NZ_JANZYP010000031.1"/>
</dbReference>
<evidence type="ECO:0000313" key="2">
    <source>
        <dbReference type="EMBL" id="MFC4586001.1"/>
    </source>
</evidence>
<feature type="region of interest" description="Disordered" evidence="1">
    <location>
        <begin position="84"/>
        <end position="107"/>
    </location>
</feature>
<dbReference type="EMBL" id="JBHSFN010000003">
    <property type="protein sequence ID" value="MFC4586001.1"/>
    <property type="molecule type" value="Genomic_DNA"/>
</dbReference>
<organism evidence="2 3">
    <name type="scientific">Sphaerisporangium corydalis</name>
    <dbReference type="NCBI Taxonomy" id="1441875"/>
    <lineage>
        <taxon>Bacteria</taxon>
        <taxon>Bacillati</taxon>
        <taxon>Actinomycetota</taxon>
        <taxon>Actinomycetes</taxon>
        <taxon>Streptosporangiales</taxon>
        <taxon>Streptosporangiaceae</taxon>
        <taxon>Sphaerisporangium</taxon>
    </lineage>
</organism>
<proteinExistence type="predicted"/>
<gene>
    <name evidence="2" type="ORF">ACFO8L_07955</name>
</gene>
<sequence>MLVVLTLRRDPRHPSDDSPVDGKRLLAQLPRQWDKELRQGVGFIAIRIHTEESVTAQIRAQVVDTIANPELSPWRLVSCETLTQRQPRTRRNTPPAIQPFQQHSQWN</sequence>
<accession>A0ABV9E8Y9</accession>